<dbReference type="Gene3D" id="3.20.20.80">
    <property type="entry name" value="Glycosidases"/>
    <property type="match status" value="1"/>
</dbReference>
<comment type="subcellular location">
    <subcellularLocation>
        <location evidence="2">Cell membrane</location>
        <topology evidence="2">Lipid-anchor</topology>
        <topology evidence="2">GPI-anchor</topology>
    </subcellularLocation>
</comment>
<evidence type="ECO:0000256" key="11">
    <source>
        <dbReference type="RuleBase" id="RU004335"/>
    </source>
</evidence>
<keyword evidence="5" id="KW-0449">Lipoprotein</keyword>
<gene>
    <name evidence="15" type="ORF">EPI10_022165</name>
</gene>
<dbReference type="GO" id="GO:0098552">
    <property type="term" value="C:side of membrane"/>
    <property type="evidence" value="ECO:0007669"/>
    <property type="project" value="UniProtKB-KW"/>
</dbReference>
<comment type="similarity">
    <text evidence="3 11">Belongs to the glycosyl hydrolase 17 family.</text>
</comment>
<keyword evidence="8" id="KW-0611">Plant defense</keyword>
<keyword evidence="5" id="KW-0325">Glycoprotein</keyword>
<comment type="catalytic activity">
    <reaction evidence="1">
        <text>Hydrolysis of (1-&gt;3)-beta-D-glucosidic linkages in (1-&gt;3)-beta-D-glucans.</text>
        <dbReference type="EC" id="3.2.1.39"/>
    </reaction>
</comment>
<dbReference type="Gene3D" id="1.20.58.1040">
    <property type="match status" value="2"/>
</dbReference>
<dbReference type="GO" id="GO:0005886">
    <property type="term" value="C:plasma membrane"/>
    <property type="evidence" value="ECO:0007669"/>
    <property type="project" value="UniProtKB-SubCell"/>
</dbReference>
<proteinExistence type="inferred from homology"/>
<dbReference type="Pfam" id="PF00332">
    <property type="entry name" value="Glyco_hydro_17"/>
    <property type="match status" value="1"/>
</dbReference>
<evidence type="ECO:0000256" key="4">
    <source>
        <dbReference type="ARBA" id="ARBA00012780"/>
    </source>
</evidence>
<feature type="domain" description="X8" evidence="14">
    <location>
        <begin position="387"/>
        <end position="471"/>
    </location>
</feature>
<dbReference type="PANTHER" id="PTHR32227">
    <property type="entry name" value="GLUCAN ENDO-1,3-BETA-GLUCOSIDASE BG1-RELATED-RELATED"/>
    <property type="match status" value="1"/>
</dbReference>
<dbReference type="SMART" id="SM00768">
    <property type="entry name" value="X8"/>
    <property type="match status" value="2"/>
</dbReference>
<keyword evidence="6 13" id="KW-0732">Signal</keyword>
<evidence type="ECO:0000256" key="10">
    <source>
        <dbReference type="ARBA" id="ARBA00023295"/>
    </source>
</evidence>
<keyword evidence="9" id="KW-1015">Disulfide bond</keyword>
<dbReference type="EC" id="3.2.1.39" evidence="4"/>
<evidence type="ECO:0000256" key="6">
    <source>
        <dbReference type="ARBA" id="ARBA00022729"/>
    </source>
</evidence>
<sequence length="565" mass="61119">MKSLTSLQLFLFLSTTVFNLFSSTAAIGVNYGMVADNLPSPTEVANFIKTKTIFDSVKIFDTNPSVLRAFANTGITMTVTIPNGEIPNLANEGAASAWVNANIQPFHPQTKIKYISVGNEVVLLDNPAHINGLVPAMRALTEALGKAGPQFQDIKVTSAHALNMFQGLPVPSLARFRIDLTETFFKPVLQFHQQNKSPFMINPYPYFELNAMSNNIDFAVFRKTPGVFDPASKKTYSNALDFLLDKTYSAMSALGFGDVDIVIGETGWPSLGDPGNKAADMDNAASYNGHLIRKIVSGVGTPLMPNRKFETYIFALFNENQKPGPLTEKNWGLFQPEFSPVYTSGALRDGLQPNLSNPGFDVEVKPGQPLPKPVQPMPAPPADNAKKFCVPKPEATDAQLQNNLDYACGQGIDCRPIQAGGVCVEPATVRSRAAFAMNSYFKSKLGVDSACDFSGTGQVTTVDPSYGNCRYDVDAIAQELQENLDRTCGQGIDCSPIQPGWACEYPDKVSCADFSMNSYYQEAGELKSTCDFNGTGVLIIEAGPSKSGVGLGIYHTMGLEEFSGN</sequence>
<evidence type="ECO:0000259" key="14">
    <source>
        <dbReference type="SMART" id="SM00768"/>
    </source>
</evidence>
<evidence type="ECO:0000256" key="7">
    <source>
        <dbReference type="ARBA" id="ARBA00022801"/>
    </source>
</evidence>
<evidence type="ECO:0000256" key="3">
    <source>
        <dbReference type="ARBA" id="ARBA00008773"/>
    </source>
</evidence>
<keyword evidence="16" id="KW-1185">Reference proteome</keyword>
<evidence type="ECO:0000256" key="2">
    <source>
        <dbReference type="ARBA" id="ARBA00004609"/>
    </source>
</evidence>
<dbReference type="InterPro" id="IPR017853">
    <property type="entry name" value="GH"/>
</dbReference>
<keyword evidence="5" id="KW-0472">Membrane</keyword>
<evidence type="ECO:0000256" key="9">
    <source>
        <dbReference type="ARBA" id="ARBA00023157"/>
    </source>
</evidence>
<dbReference type="EMBL" id="SMMG02000003">
    <property type="protein sequence ID" value="KAA3481834.1"/>
    <property type="molecule type" value="Genomic_DNA"/>
</dbReference>
<reference evidence="16" key="1">
    <citation type="journal article" date="2019" name="Plant Biotechnol. J.">
        <title>Genome sequencing of the Australian wild diploid species Gossypium australe highlights disease resistance and delayed gland morphogenesis.</title>
        <authorList>
            <person name="Cai Y."/>
            <person name="Cai X."/>
            <person name="Wang Q."/>
            <person name="Wang P."/>
            <person name="Zhang Y."/>
            <person name="Cai C."/>
            <person name="Xu Y."/>
            <person name="Wang K."/>
            <person name="Zhou Z."/>
            <person name="Wang C."/>
            <person name="Geng S."/>
            <person name="Li B."/>
            <person name="Dong Q."/>
            <person name="Hou Y."/>
            <person name="Wang H."/>
            <person name="Ai P."/>
            <person name="Liu Z."/>
            <person name="Yi F."/>
            <person name="Sun M."/>
            <person name="An G."/>
            <person name="Cheng J."/>
            <person name="Zhang Y."/>
            <person name="Shi Q."/>
            <person name="Xie Y."/>
            <person name="Shi X."/>
            <person name="Chang Y."/>
            <person name="Huang F."/>
            <person name="Chen Y."/>
            <person name="Hong S."/>
            <person name="Mi L."/>
            <person name="Sun Q."/>
            <person name="Zhang L."/>
            <person name="Zhou B."/>
            <person name="Peng R."/>
            <person name="Zhang X."/>
            <person name="Liu F."/>
        </authorList>
    </citation>
    <scope>NUCLEOTIDE SEQUENCE [LARGE SCALE GENOMIC DNA]</scope>
    <source>
        <strain evidence="16">cv. PA1801</strain>
    </source>
</reference>
<dbReference type="Proteomes" id="UP000325315">
    <property type="component" value="Unassembled WGS sequence"/>
</dbReference>
<evidence type="ECO:0000256" key="13">
    <source>
        <dbReference type="SAM" id="SignalP"/>
    </source>
</evidence>
<keyword evidence="5" id="KW-0336">GPI-anchor</keyword>
<dbReference type="PROSITE" id="PS00587">
    <property type="entry name" value="GLYCOSYL_HYDROL_F17"/>
    <property type="match status" value="1"/>
</dbReference>
<dbReference type="Pfam" id="PF07983">
    <property type="entry name" value="X8"/>
    <property type="match status" value="2"/>
</dbReference>
<accession>A0A5B6WKF7</accession>
<evidence type="ECO:0000313" key="16">
    <source>
        <dbReference type="Proteomes" id="UP000325315"/>
    </source>
</evidence>
<evidence type="ECO:0000313" key="15">
    <source>
        <dbReference type="EMBL" id="KAA3481834.1"/>
    </source>
</evidence>
<comment type="caution">
    <text evidence="15">The sequence shown here is derived from an EMBL/GenBank/DDBJ whole genome shotgun (WGS) entry which is preliminary data.</text>
</comment>
<dbReference type="AlphaFoldDB" id="A0A5B6WKF7"/>
<organism evidence="15 16">
    <name type="scientific">Gossypium australe</name>
    <dbReference type="NCBI Taxonomy" id="47621"/>
    <lineage>
        <taxon>Eukaryota</taxon>
        <taxon>Viridiplantae</taxon>
        <taxon>Streptophyta</taxon>
        <taxon>Embryophyta</taxon>
        <taxon>Tracheophyta</taxon>
        <taxon>Spermatophyta</taxon>
        <taxon>Magnoliopsida</taxon>
        <taxon>eudicotyledons</taxon>
        <taxon>Gunneridae</taxon>
        <taxon>Pentapetalae</taxon>
        <taxon>rosids</taxon>
        <taxon>malvids</taxon>
        <taxon>Malvales</taxon>
        <taxon>Malvaceae</taxon>
        <taxon>Malvoideae</taxon>
        <taxon>Gossypium</taxon>
    </lineage>
</organism>
<keyword evidence="10 12" id="KW-0326">Glycosidase</keyword>
<evidence type="ECO:0000256" key="1">
    <source>
        <dbReference type="ARBA" id="ARBA00000382"/>
    </source>
</evidence>
<dbReference type="GO" id="GO:0005975">
    <property type="term" value="P:carbohydrate metabolic process"/>
    <property type="evidence" value="ECO:0007669"/>
    <property type="project" value="InterPro"/>
</dbReference>
<dbReference type="FunFam" id="1.20.58.1040:FF:000003">
    <property type="entry name" value="glucan endo-1,3-beta-glucosidase 7"/>
    <property type="match status" value="1"/>
</dbReference>
<dbReference type="OrthoDB" id="1938138at2759"/>
<keyword evidence="7 12" id="KW-0378">Hydrolase</keyword>
<dbReference type="InterPro" id="IPR012946">
    <property type="entry name" value="X8"/>
</dbReference>
<dbReference type="InterPro" id="IPR044965">
    <property type="entry name" value="Glyco_hydro_17_plant"/>
</dbReference>
<dbReference type="GO" id="GO:0042973">
    <property type="term" value="F:glucan endo-1,3-beta-D-glucosidase activity"/>
    <property type="evidence" value="ECO:0007669"/>
    <property type="project" value="UniProtKB-EC"/>
</dbReference>
<dbReference type="SUPFAM" id="SSF51445">
    <property type="entry name" value="(Trans)glycosidases"/>
    <property type="match status" value="1"/>
</dbReference>
<dbReference type="FunFam" id="3.20.20.80:FF:000002">
    <property type="entry name" value="Glucan endo-1,3-beta-glucosidase 3"/>
    <property type="match status" value="1"/>
</dbReference>
<feature type="signal peptide" evidence="13">
    <location>
        <begin position="1"/>
        <end position="26"/>
    </location>
</feature>
<evidence type="ECO:0000256" key="8">
    <source>
        <dbReference type="ARBA" id="ARBA00022821"/>
    </source>
</evidence>
<feature type="chain" id="PRO_5022676072" description="glucan endo-1,3-beta-D-glucosidase" evidence="13">
    <location>
        <begin position="27"/>
        <end position="565"/>
    </location>
</feature>
<protein>
    <recommendedName>
        <fullName evidence="4">glucan endo-1,3-beta-D-glucosidase</fullName>
        <ecNumber evidence="4">3.2.1.39</ecNumber>
    </recommendedName>
</protein>
<dbReference type="GO" id="GO:0006952">
    <property type="term" value="P:defense response"/>
    <property type="evidence" value="ECO:0007669"/>
    <property type="project" value="UniProtKB-KW"/>
</dbReference>
<feature type="domain" description="X8" evidence="14">
    <location>
        <begin position="472"/>
        <end position="547"/>
    </location>
</feature>
<evidence type="ECO:0000256" key="12">
    <source>
        <dbReference type="RuleBase" id="RU004336"/>
    </source>
</evidence>
<dbReference type="InterPro" id="IPR000490">
    <property type="entry name" value="Glyco_hydro_17"/>
</dbReference>
<name>A0A5B6WKF7_9ROSI</name>
<evidence type="ECO:0000256" key="5">
    <source>
        <dbReference type="ARBA" id="ARBA00022622"/>
    </source>
</evidence>